<dbReference type="Proteomes" id="UP000290204">
    <property type="component" value="Unassembled WGS sequence"/>
</dbReference>
<keyword evidence="3" id="KW-1185">Reference proteome</keyword>
<dbReference type="Pfam" id="PF07494">
    <property type="entry name" value="Reg_prop"/>
    <property type="match status" value="6"/>
</dbReference>
<reference evidence="2 3" key="1">
    <citation type="submission" date="2019-01" db="EMBL/GenBank/DDBJ databases">
        <title>Lacibacter sp. strain TTM-7.</title>
        <authorList>
            <person name="Chen W.-M."/>
        </authorList>
    </citation>
    <scope>NUCLEOTIDE SEQUENCE [LARGE SCALE GENOMIC DNA]</scope>
    <source>
        <strain evidence="2 3">TTM-7</strain>
    </source>
</reference>
<dbReference type="InterPro" id="IPR015943">
    <property type="entry name" value="WD40/YVTN_repeat-like_dom_sf"/>
</dbReference>
<dbReference type="GO" id="GO:0000155">
    <property type="term" value="F:phosphorelay sensor kinase activity"/>
    <property type="evidence" value="ECO:0007669"/>
    <property type="project" value="TreeGrafter"/>
</dbReference>
<evidence type="ECO:0000313" key="3">
    <source>
        <dbReference type="Proteomes" id="UP000290204"/>
    </source>
</evidence>
<sequence length="385" mass="43539">MYLQLFYRQRLCAGVNSLHTKTAFMKHIPLSLFVLLLVACKGQNSSQQQLPDEMIQAINNGQPKPQYKPVFNFMSVKFKPAYDPSLQVSDYIRCMLEDKQGNIWFGTNNEGVCRYDGKQFVYFTTKEGISGNAVRKMAEDKEGNIWMATNNGLTMYNGKTFRVFTEKDGLPSNDTWSLLCNSKGEMWAGTMKGVCKLNDNRFTAVELPVYGNSKCFTRFTPQLVWTMYEDKQGNTWFGTDGDGVKKFDGKTITRYTEADGLAGNNVLSITEDKTGRLWFGTWGKGVSCYAENVFTNYNNTNGLAGNDVWSMLVDKQGYLWMGTLGKGITRFNGSAFTTYTEKDGFTRNHVQSIMQTKDGEMWFGFSGGVFRLRHSQLINFIKGGC</sequence>
<dbReference type="PANTHER" id="PTHR43547">
    <property type="entry name" value="TWO-COMPONENT HISTIDINE KINASE"/>
    <property type="match status" value="1"/>
</dbReference>
<keyword evidence="1" id="KW-0597">Phosphoprotein</keyword>
<dbReference type="EMBL" id="SDHW01000002">
    <property type="protein sequence ID" value="RXK60746.1"/>
    <property type="molecule type" value="Genomic_DNA"/>
</dbReference>
<dbReference type="OrthoDB" id="799853at2"/>
<evidence type="ECO:0008006" key="4">
    <source>
        <dbReference type="Google" id="ProtNLM"/>
    </source>
</evidence>
<name>A0A4Q1CJB0_9BACT</name>
<accession>A0A4Q1CJB0</accession>
<evidence type="ECO:0000256" key="1">
    <source>
        <dbReference type="ARBA" id="ARBA00022553"/>
    </source>
</evidence>
<dbReference type="AlphaFoldDB" id="A0A4Q1CJB0"/>
<proteinExistence type="predicted"/>
<gene>
    <name evidence="2" type="ORF">ESA94_09795</name>
</gene>
<protein>
    <recommendedName>
        <fullName evidence="4">Histidine kinase</fullName>
    </recommendedName>
</protein>
<dbReference type="SUPFAM" id="SSF63829">
    <property type="entry name" value="Calcium-dependent phosphotriesterase"/>
    <property type="match status" value="3"/>
</dbReference>
<organism evidence="2 3">
    <name type="scientific">Lacibacter luteus</name>
    <dbReference type="NCBI Taxonomy" id="2508719"/>
    <lineage>
        <taxon>Bacteria</taxon>
        <taxon>Pseudomonadati</taxon>
        <taxon>Bacteroidota</taxon>
        <taxon>Chitinophagia</taxon>
        <taxon>Chitinophagales</taxon>
        <taxon>Chitinophagaceae</taxon>
        <taxon>Lacibacter</taxon>
    </lineage>
</organism>
<dbReference type="InterPro" id="IPR011110">
    <property type="entry name" value="Reg_prop"/>
</dbReference>
<comment type="caution">
    <text evidence="2">The sequence shown here is derived from an EMBL/GenBank/DDBJ whole genome shotgun (WGS) entry which is preliminary data.</text>
</comment>
<dbReference type="PANTHER" id="PTHR43547:SF2">
    <property type="entry name" value="HYBRID SIGNAL TRANSDUCTION HISTIDINE KINASE C"/>
    <property type="match status" value="1"/>
</dbReference>
<evidence type="ECO:0000313" key="2">
    <source>
        <dbReference type="EMBL" id="RXK60746.1"/>
    </source>
</evidence>
<dbReference type="Gene3D" id="2.130.10.10">
    <property type="entry name" value="YVTN repeat-like/Quinoprotein amine dehydrogenase"/>
    <property type="match status" value="3"/>
</dbReference>